<proteinExistence type="predicted"/>
<comment type="caution">
    <text evidence="2">The sequence shown here is derived from an EMBL/GenBank/DDBJ whole genome shotgun (WGS) entry which is preliminary data.</text>
</comment>
<dbReference type="Pfam" id="PF26135">
    <property type="entry name" value="YuzI"/>
    <property type="match status" value="1"/>
</dbReference>
<name>A0A3L7K3Y3_9BACI</name>
<keyword evidence="1" id="KW-0472">Membrane</keyword>
<keyword evidence="1" id="KW-0812">Transmembrane</keyword>
<gene>
    <name evidence="2" type="ORF">D9X91_03320</name>
</gene>
<keyword evidence="1" id="KW-1133">Transmembrane helix</keyword>
<dbReference type="Proteomes" id="UP000276770">
    <property type="component" value="Unassembled WGS sequence"/>
</dbReference>
<dbReference type="OrthoDB" id="2972455at2"/>
<accession>A0A3L7K3Y3</accession>
<evidence type="ECO:0000313" key="2">
    <source>
        <dbReference type="EMBL" id="RLQ97530.1"/>
    </source>
</evidence>
<evidence type="ECO:0008006" key="4">
    <source>
        <dbReference type="Google" id="ProtNLM"/>
    </source>
</evidence>
<evidence type="ECO:0000313" key="3">
    <source>
        <dbReference type="Proteomes" id="UP000276770"/>
    </source>
</evidence>
<dbReference type="AlphaFoldDB" id="A0A3L7K3Y3"/>
<sequence length="69" mass="7779">MFFRMFFLLTGFGLAVTGGVSLIAYLNMLAAGESISGYFRFVSTRIEFFLLIIGILLITMTVYIPKKKK</sequence>
<dbReference type="InterPro" id="IPR058887">
    <property type="entry name" value="YuzI-like"/>
</dbReference>
<evidence type="ECO:0000256" key="1">
    <source>
        <dbReference type="SAM" id="Phobius"/>
    </source>
</evidence>
<reference evidence="2 3" key="1">
    <citation type="submission" date="2018-10" db="EMBL/GenBank/DDBJ databases">
        <title>Falsibacillus sp. genome draft.</title>
        <authorList>
            <person name="Shi S."/>
        </authorList>
    </citation>
    <scope>NUCLEOTIDE SEQUENCE [LARGE SCALE GENOMIC DNA]</scope>
    <source>
        <strain evidence="2 3">GY 10110</strain>
    </source>
</reference>
<keyword evidence="3" id="KW-1185">Reference proteome</keyword>
<organism evidence="2 3">
    <name type="scientific">Falsibacillus albus</name>
    <dbReference type="NCBI Taxonomy" id="2478915"/>
    <lineage>
        <taxon>Bacteria</taxon>
        <taxon>Bacillati</taxon>
        <taxon>Bacillota</taxon>
        <taxon>Bacilli</taxon>
        <taxon>Bacillales</taxon>
        <taxon>Bacillaceae</taxon>
        <taxon>Falsibacillus</taxon>
    </lineage>
</organism>
<dbReference type="EMBL" id="RCVZ01000002">
    <property type="protein sequence ID" value="RLQ97530.1"/>
    <property type="molecule type" value="Genomic_DNA"/>
</dbReference>
<feature type="transmembrane region" description="Helical" evidence="1">
    <location>
        <begin position="46"/>
        <end position="64"/>
    </location>
</feature>
<protein>
    <recommendedName>
        <fullName evidence="4">DUF3955 domain-containing protein</fullName>
    </recommendedName>
</protein>